<name>W9DUS6_METTI</name>
<feature type="transmembrane region" description="Helical" evidence="1">
    <location>
        <begin position="20"/>
        <end position="40"/>
    </location>
</feature>
<keyword evidence="3" id="KW-1185">Reference proteome</keyword>
<accession>W9DUS6</accession>
<sequence length="101" mass="11240">MSKYDFFSDLVASILDDPIGFLKSFIMLAVPSGALMWVLIVGTYAENTGHGFIGWLFLSFYGFIDKITLFIVETFIELVVYVVVMVTIVTSLLAAFGIKIK</sequence>
<keyword evidence="1" id="KW-0472">Membrane</keyword>
<dbReference type="Proteomes" id="UP000019483">
    <property type="component" value="Unassembled WGS sequence"/>
</dbReference>
<feature type="transmembrane region" description="Helical" evidence="1">
    <location>
        <begin position="78"/>
        <end position="98"/>
    </location>
</feature>
<protein>
    <submittedName>
        <fullName evidence="2">Uncharacterized protein</fullName>
    </submittedName>
</protein>
<dbReference type="STRING" id="1090322.MettiDRAFT_2894"/>
<evidence type="ECO:0000256" key="1">
    <source>
        <dbReference type="SAM" id="Phobius"/>
    </source>
</evidence>
<gene>
    <name evidence="2" type="ORF">MettiDRAFT_2894</name>
</gene>
<reference evidence="2 3" key="1">
    <citation type="submission" date="2013-08" db="EMBL/GenBank/DDBJ databases">
        <authorList>
            <consortium name="DOE Joint Genome Institute"/>
            <person name="Eisen J."/>
            <person name="Huntemann M."/>
            <person name="Han J."/>
            <person name="Chen A."/>
            <person name="Kyrpides N."/>
            <person name="Mavromatis K."/>
            <person name="Markowitz V."/>
            <person name="Palaniappan K."/>
            <person name="Ivanova N."/>
            <person name="Schaumberg A."/>
            <person name="Pati A."/>
            <person name="Liolios K."/>
            <person name="Nordberg H.P."/>
            <person name="Cantor M.N."/>
            <person name="Hua S.X."/>
            <person name="Woyke T."/>
        </authorList>
    </citation>
    <scope>NUCLEOTIDE SEQUENCE [LARGE SCALE GENOMIC DNA]</scope>
    <source>
        <strain evidence="2 3">DSM 2278</strain>
    </source>
</reference>
<dbReference type="AlphaFoldDB" id="W9DUS6"/>
<evidence type="ECO:0000313" key="2">
    <source>
        <dbReference type="EMBL" id="ETA69395.1"/>
    </source>
</evidence>
<keyword evidence="1" id="KW-1133">Transmembrane helix</keyword>
<dbReference type="RefSeq" id="WP_023846527.1">
    <property type="nucleotide sequence ID" value="NZ_AZAJ01000001.1"/>
</dbReference>
<dbReference type="EMBL" id="AZAJ01000001">
    <property type="protein sequence ID" value="ETA69395.1"/>
    <property type="molecule type" value="Genomic_DNA"/>
</dbReference>
<proteinExistence type="predicted"/>
<feature type="transmembrane region" description="Helical" evidence="1">
    <location>
        <begin position="52"/>
        <end position="72"/>
    </location>
</feature>
<organism evidence="2 3">
    <name type="scientific">Methanolobus tindarius DSM 2278</name>
    <dbReference type="NCBI Taxonomy" id="1090322"/>
    <lineage>
        <taxon>Archaea</taxon>
        <taxon>Methanobacteriati</taxon>
        <taxon>Methanobacteriota</taxon>
        <taxon>Stenosarchaea group</taxon>
        <taxon>Methanomicrobia</taxon>
        <taxon>Methanosarcinales</taxon>
        <taxon>Methanosarcinaceae</taxon>
        <taxon>Methanolobus</taxon>
    </lineage>
</organism>
<comment type="caution">
    <text evidence="2">The sequence shown here is derived from an EMBL/GenBank/DDBJ whole genome shotgun (WGS) entry which is preliminary data.</text>
</comment>
<evidence type="ECO:0000313" key="3">
    <source>
        <dbReference type="Proteomes" id="UP000019483"/>
    </source>
</evidence>
<keyword evidence="1" id="KW-0812">Transmembrane</keyword>